<accession>A0ABN6X3T3</accession>
<evidence type="ECO:0000313" key="4">
    <source>
        <dbReference type="Proteomes" id="UP001321543"/>
    </source>
</evidence>
<evidence type="ECO:0000313" key="3">
    <source>
        <dbReference type="EMBL" id="BDZ39433.1"/>
    </source>
</evidence>
<protein>
    <recommendedName>
        <fullName evidence="5">3-methyladenine DNA glycosylase</fullName>
    </recommendedName>
</protein>
<dbReference type="Proteomes" id="UP001321543">
    <property type="component" value="Chromosome"/>
</dbReference>
<dbReference type="PANTHER" id="PTHR43003">
    <property type="entry name" value="DNA-3-METHYLADENINE GLYCOSYLASE"/>
    <property type="match status" value="1"/>
</dbReference>
<evidence type="ECO:0000256" key="1">
    <source>
        <dbReference type="ARBA" id="ARBA00022763"/>
    </source>
</evidence>
<keyword evidence="4" id="KW-1185">Reference proteome</keyword>
<gene>
    <name evidence="3" type="ORF">GCM10025863_20470</name>
</gene>
<sequence>MTLVTDAAPTAARESVYRPRHPLDLMATVGMLRRGGTDPTIVIDGGRLWMAFRTDAGIASLCLRNVGDEIHAAAWGSGAGEALDRVPALCGADDDSTGFDVSSHPRLAEVARRNPGIRMTRTGRVFDALACAIIEQKVTGMQAFGAWRQLVSSYGERAPGPTPRPMFAAPSSEMWRSIPSWAFHRAGVEPSQARTIARSAMRGPSLERAVLSASDGPARERVLTSLPGIGPWTSAETRIRALGDPDAVSVGDFHLAHEVGYALTGSRTDHDGMLELLAPWAGHRQRIIRLIFAAGIREPRRGARLAPEDHRAR</sequence>
<dbReference type="Gene3D" id="1.10.340.30">
    <property type="entry name" value="Hypothetical protein, domain 2"/>
    <property type="match status" value="1"/>
</dbReference>
<dbReference type="InterPro" id="IPR011257">
    <property type="entry name" value="DNA_glycosylase"/>
</dbReference>
<evidence type="ECO:0000256" key="2">
    <source>
        <dbReference type="ARBA" id="ARBA00023204"/>
    </source>
</evidence>
<dbReference type="SUPFAM" id="SSF48150">
    <property type="entry name" value="DNA-glycosylase"/>
    <property type="match status" value="1"/>
</dbReference>
<dbReference type="PANTHER" id="PTHR43003:SF6">
    <property type="entry name" value="DNA GLYCOSYLASE"/>
    <property type="match status" value="1"/>
</dbReference>
<proteinExistence type="predicted"/>
<reference evidence="4" key="1">
    <citation type="journal article" date="2019" name="Int. J. Syst. Evol. Microbiol.">
        <title>The Global Catalogue of Microorganisms (GCM) 10K type strain sequencing project: providing services to taxonomists for standard genome sequencing and annotation.</title>
        <authorList>
            <consortium name="The Broad Institute Genomics Platform"/>
            <consortium name="The Broad Institute Genome Sequencing Center for Infectious Disease"/>
            <person name="Wu L."/>
            <person name="Ma J."/>
        </authorList>
    </citation>
    <scope>NUCLEOTIDE SEQUENCE [LARGE SCALE GENOMIC DNA]</scope>
    <source>
        <strain evidence="4">NBRC 106310</strain>
    </source>
</reference>
<dbReference type="InterPro" id="IPR051912">
    <property type="entry name" value="Alkylbase_DNA_Glycosylase/TA"/>
</dbReference>
<keyword evidence="2" id="KW-0234">DNA repair</keyword>
<name>A0ABN6X3T3_9MICO</name>
<organism evidence="3 4">
    <name type="scientific">Microbacterium suwonense</name>
    <dbReference type="NCBI Taxonomy" id="683047"/>
    <lineage>
        <taxon>Bacteria</taxon>
        <taxon>Bacillati</taxon>
        <taxon>Actinomycetota</taxon>
        <taxon>Actinomycetes</taxon>
        <taxon>Micrococcales</taxon>
        <taxon>Microbacteriaceae</taxon>
        <taxon>Microbacterium</taxon>
    </lineage>
</organism>
<evidence type="ECO:0008006" key="5">
    <source>
        <dbReference type="Google" id="ProtNLM"/>
    </source>
</evidence>
<keyword evidence="1" id="KW-0227">DNA damage</keyword>
<dbReference type="RefSeq" id="WP_286299569.1">
    <property type="nucleotide sequence ID" value="NZ_AP027728.1"/>
</dbReference>
<dbReference type="EMBL" id="AP027728">
    <property type="protein sequence ID" value="BDZ39433.1"/>
    <property type="molecule type" value="Genomic_DNA"/>
</dbReference>